<evidence type="ECO:0000259" key="4">
    <source>
        <dbReference type="PROSITE" id="PS01124"/>
    </source>
</evidence>
<dbReference type="EMBL" id="JAGGLU010000001">
    <property type="protein sequence ID" value="MBP2057145.1"/>
    <property type="molecule type" value="Genomic_DNA"/>
</dbReference>
<dbReference type="InterPro" id="IPR014710">
    <property type="entry name" value="RmlC-like_jellyroll"/>
</dbReference>
<organism evidence="5 6">
    <name type="scientific">Lactobacillus colini</name>
    <dbReference type="NCBI Taxonomy" id="1819254"/>
    <lineage>
        <taxon>Bacteria</taxon>
        <taxon>Bacillati</taxon>
        <taxon>Bacillota</taxon>
        <taxon>Bacilli</taxon>
        <taxon>Lactobacillales</taxon>
        <taxon>Lactobacillaceae</taxon>
        <taxon>Lactobacillus</taxon>
    </lineage>
</organism>
<dbReference type="Gene3D" id="1.10.10.60">
    <property type="entry name" value="Homeodomain-like"/>
    <property type="match status" value="2"/>
</dbReference>
<sequence>MNKEILDLLRQNSRQQNWEEINKKLNPITVGHVNGEMIYQFFETLYDQSFKENKQMISITTQSINSYIPYHIHNYVVITVVLAGQCIFHTPNETLKVNQDDVLIIGSHTIYKIDEIPEDTILINISLKRAAFSLYDFDFLTHNQEPQSVPSLIFSTLSNENIHGAFNLFRTHHDTQVITIINDIIKEYFDHKSYSNQLIHLKLLELLVRLIRITSETRDLQIQRNNQKVGEIDTLSLALYIEKNYKDISLAKMAKHFGFNPDYLSALLKKKTGYSFVKLVQLQRVNIAAEYLSFTNMSIETIANEVGYKGTPYFYRFFKKYMGISPQQYRNYIGKGDN</sequence>
<dbReference type="PANTHER" id="PTHR43280:SF2">
    <property type="entry name" value="HTH-TYPE TRANSCRIPTIONAL REGULATOR EXSA"/>
    <property type="match status" value="1"/>
</dbReference>
<evidence type="ECO:0000256" key="3">
    <source>
        <dbReference type="ARBA" id="ARBA00023163"/>
    </source>
</evidence>
<dbReference type="InterPro" id="IPR009057">
    <property type="entry name" value="Homeodomain-like_sf"/>
</dbReference>
<dbReference type="PANTHER" id="PTHR43280">
    <property type="entry name" value="ARAC-FAMILY TRANSCRIPTIONAL REGULATOR"/>
    <property type="match status" value="1"/>
</dbReference>
<keyword evidence="3" id="KW-0804">Transcription</keyword>
<dbReference type="Proteomes" id="UP001519292">
    <property type="component" value="Unassembled WGS sequence"/>
</dbReference>
<reference evidence="5 6" key="1">
    <citation type="submission" date="2021-03" db="EMBL/GenBank/DDBJ databases">
        <title>Genomic Encyclopedia of Type Strains, Phase IV (KMG-IV): sequencing the most valuable type-strain genomes for metagenomic binning, comparative biology and taxonomic classification.</title>
        <authorList>
            <person name="Goeker M."/>
        </authorList>
    </citation>
    <scope>NUCLEOTIDE SEQUENCE [LARGE SCALE GENOMIC DNA]</scope>
    <source>
        <strain evidence="5 6">DSM 101872</strain>
    </source>
</reference>
<dbReference type="PRINTS" id="PR00032">
    <property type="entry name" value="HTHARAC"/>
</dbReference>
<evidence type="ECO:0000256" key="1">
    <source>
        <dbReference type="ARBA" id="ARBA00023015"/>
    </source>
</evidence>
<feature type="domain" description="HTH araC/xylS-type" evidence="4">
    <location>
        <begin position="235"/>
        <end position="332"/>
    </location>
</feature>
<proteinExistence type="predicted"/>
<evidence type="ECO:0000313" key="5">
    <source>
        <dbReference type="EMBL" id="MBP2057145.1"/>
    </source>
</evidence>
<dbReference type="InterPro" id="IPR037923">
    <property type="entry name" value="HTH-like"/>
</dbReference>
<dbReference type="SMART" id="SM00342">
    <property type="entry name" value="HTH_ARAC"/>
    <property type="match status" value="1"/>
</dbReference>
<dbReference type="Pfam" id="PF12833">
    <property type="entry name" value="HTH_18"/>
    <property type="match status" value="1"/>
</dbReference>
<dbReference type="InterPro" id="IPR018062">
    <property type="entry name" value="HTH_AraC-typ_CS"/>
</dbReference>
<dbReference type="SUPFAM" id="SSF46689">
    <property type="entry name" value="Homeodomain-like"/>
    <property type="match status" value="1"/>
</dbReference>
<keyword evidence="1" id="KW-0805">Transcription regulation</keyword>
<evidence type="ECO:0000256" key="2">
    <source>
        <dbReference type="ARBA" id="ARBA00023125"/>
    </source>
</evidence>
<dbReference type="PROSITE" id="PS01124">
    <property type="entry name" value="HTH_ARAC_FAMILY_2"/>
    <property type="match status" value="1"/>
</dbReference>
<dbReference type="InterPro" id="IPR054015">
    <property type="entry name" value="ExsA-like_N"/>
</dbReference>
<accession>A0ABS4MBT7</accession>
<keyword evidence="2" id="KW-0238">DNA-binding</keyword>
<dbReference type="SUPFAM" id="SSF51215">
    <property type="entry name" value="Regulatory protein AraC"/>
    <property type="match status" value="1"/>
</dbReference>
<protein>
    <submittedName>
        <fullName evidence="5">AraC-like DNA-binding protein/quercetin dioxygenase-like cupin family protein</fullName>
    </submittedName>
</protein>
<keyword evidence="6" id="KW-1185">Reference proteome</keyword>
<name>A0ABS4MBT7_9LACO</name>
<gene>
    <name evidence="5" type="ORF">J2Z60_000307</name>
</gene>
<dbReference type="RefSeq" id="WP_209685697.1">
    <property type="nucleotide sequence ID" value="NZ_JAGGLU010000001.1"/>
</dbReference>
<dbReference type="Pfam" id="PF22200">
    <property type="entry name" value="ExsA_N"/>
    <property type="match status" value="1"/>
</dbReference>
<dbReference type="PROSITE" id="PS00041">
    <property type="entry name" value="HTH_ARAC_FAMILY_1"/>
    <property type="match status" value="1"/>
</dbReference>
<dbReference type="Gene3D" id="2.60.120.10">
    <property type="entry name" value="Jelly Rolls"/>
    <property type="match status" value="1"/>
</dbReference>
<dbReference type="InterPro" id="IPR020449">
    <property type="entry name" value="Tscrpt_reg_AraC-type_HTH"/>
</dbReference>
<comment type="caution">
    <text evidence="5">The sequence shown here is derived from an EMBL/GenBank/DDBJ whole genome shotgun (WGS) entry which is preliminary data.</text>
</comment>
<evidence type="ECO:0000313" key="6">
    <source>
        <dbReference type="Proteomes" id="UP001519292"/>
    </source>
</evidence>
<dbReference type="InterPro" id="IPR018060">
    <property type="entry name" value="HTH_AraC"/>
</dbReference>